<accession>A0AAX6IJW3</accession>
<comment type="caution">
    <text evidence="2">The sequence shown here is derived from an EMBL/GenBank/DDBJ whole genome shotgun (WGS) entry which is preliminary data.</text>
</comment>
<gene>
    <name evidence="1" type="ORF">M6B38_120035</name>
    <name evidence="2" type="ORF">M6B38_249290</name>
</gene>
<name>A0AAX6IJW3_IRIPA</name>
<dbReference type="EMBL" id="JANAVB010000458">
    <property type="protein sequence ID" value="KAJ6853566.1"/>
    <property type="molecule type" value="Genomic_DNA"/>
</dbReference>
<dbReference type="Proteomes" id="UP001140949">
    <property type="component" value="Unassembled WGS sequence"/>
</dbReference>
<keyword evidence="3" id="KW-1185">Reference proteome</keyword>
<proteinExistence type="predicted"/>
<dbReference type="EMBL" id="JANAVB010011396">
    <property type="protein sequence ID" value="KAJ6837496.1"/>
    <property type="molecule type" value="Genomic_DNA"/>
</dbReference>
<sequence length="63" mass="7117">MAVAPVYSQLTWPTLLKSSRGLSRKLYSLLPNLRVDRVSMFMGDMELSVVGILYSRRPVVQCS</sequence>
<evidence type="ECO:0000313" key="2">
    <source>
        <dbReference type="EMBL" id="KAJ6853566.1"/>
    </source>
</evidence>
<organism evidence="2 3">
    <name type="scientific">Iris pallida</name>
    <name type="common">Sweet iris</name>
    <dbReference type="NCBI Taxonomy" id="29817"/>
    <lineage>
        <taxon>Eukaryota</taxon>
        <taxon>Viridiplantae</taxon>
        <taxon>Streptophyta</taxon>
        <taxon>Embryophyta</taxon>
        <taxon>Tracheophyta</taxon>
        <taxon>Spermatophyta</taxon>
        <taxon>Magnoliopsida</taxon>
        <taxon>Liliopsida</taxon>
        <taxon>Asparagales</taxon>
        <taxon>Iridaceae</taxon>
        <taxon>Iridoideae</taxon>
        <taxon>Irideae</taxon>
        <taxon>Iris</taxon>
    </lineage>
</organism>
<dbReference type="AlphaFoldDB" id="A0AAX6IJW3"/>
<protein>
    <submittedName>
        <fullName evidence="2">Uncharacterized protein</fullName>
    </submittedName>
</protein>
<reference evidence="2" key="1">
    <citation type="journal article" date="2023" name="GigaByte">
        <title>Genome assembly of the bearded iris, Iris pallida Lam.</title>
        <authorList>
            <person name="Bruccoleri R.E."/>
            <person name="Oakeley E.J."/>
            <person name="Faust A.M.E."/>
            <person name="Altorfer M."/>
            <person name="Dessus-Babus S."/>
            <person name="Burckhardt D."/>
            <person name="Oertli M."/>
            <person name="Naumann U."/>
            <person name="Petersen F."/>
            <person name="Wong J."/>
        </authorList>
    </citation>
    <scope>NUCLEOTIDE SEQUENCE</scope>
    <source>
        <strain evidence="2">GSM-AAB239-AS_SAM_17_03QT</strain>
    </source>
</reference>
<reference evidence="2" key="2">
    <citation type="submission" date="2023-04" db="EMBL/GenBank/DDBJ databases">
        <authorList>
            <person name="Bruccoleri R.E."/>
            <person name="Oakeley E.J."/>
            <person name="Faust A.-M."/>
            <person name="Dessus-Babus S."/>
            <person name="Altorfer M."/>
            <person name="Burckhardt D."/>
            <person name="Oertli M."/>
            <person name="Naumann U."/>
            <person name="Petersen F."/>
            <person name="Wong J."/>
        </authorList>
    </citation>
    <scope>NUCLEOTIDE SEQUENCE</scope>
    <source>
        <strain evidence="2">GSM-AAB239-AS_SAM_17_03QT</strain>
        <tissue evidence="2">Leaf</tissue>
    </source>
</reference>
<evidence type="ECO:0000313" key="3">
    <source>
        <dbReference type="Proteomes" id="UP001140949"/>
    </source>
</evidence>
<evidence type="ECO:0000313" key="1">
    <source>
        <dbReference type="EMBL" id="KAJ6837496.1"/>
    </source>
</evidence>